<accession>A0A072VIS6</accession>
<keyword evidence="4 6" id="KW-0472">Membrane</keyword>
<reference evidence="8 11" key="1">
    <citation type="journal article" date="2011" name="Nature">
        <title>The Medicago genome provides insight into the evolution of rhizobial symbioses.</title>
        <authorList>
            <person name="Young N.D."/>
            <person name="Debelle F."/>
            <person name="Oldroyd G.E."/>
            <person name="Geurts R."/>
            <person name="Cannon S.B."/>
            <person name="Udvardi M.K."/>
            <person name="Benedito V.A."/>
            <person name="Mayer K.F."/>
            <person name="Gouzy J."/>
            <person name="Schoof H."/>
            <person name="Van de Peer Y."/>
            <person name="Proost S."/>
            <person name="Cook D.R."/>
            <person name="Meyers B.C."/>
            <person name="Spannagl M."/>
            <person name="Cheung F."/>
            <person name="De Mita S."/>
            <person name="Krishnakumar V."/>
            <person name="Gundlach H."/>
            <person name="Zhou S."/>
            <person name="Mudge J."/>
            <person name="Bharti A.K."/>
            <person name="Murray J.D."/>
            <person name="Naoumkina M.A."/>
            <person name="Rosen B."/>
            <person name="Silverstein K.A."/>
            <person name="Tang H."/>
            <person name="Rombauts S."/>
            <person name="Zhao P.X."/>
            <person name="Zhou P."/>
            <person name="Barbe V."/>
            <person name="Bardou P."/>
            <person name="Bechner M."/>
            <person name="Bellec A."/>
            <person name="Berger A."/>
            <person name="Berges H."/>
            <person name="Bidwell S."/>
            <person name="Bisseling T."/>
            <person name="Choisne N."/>
            <person name="Couloux A."/>
            <person name="Denny R."/>
            <person name="Deshpande S."/>
            <person name="Dai X."/>
            <person name="Doyle J.J."/>
            <person name="Dudez A.M."/>
            <person name="Farmer A.D."/>
            <person name="Fouteau S."/>
            <person name="Franken C."/>
            <person name="Gibelin C."/>
            <person name="Gish J."/>
            <person name="Goldstein S."/>
            <person name="Gonzalez A.J."/>
            <person name="Green P.J."/>
            <person name="Hallab A."/>
            <person name="Hartog M."/>
            <person name="Hua A."/>
            <person name="Humphray S.J."/>
            <person name="Jeong D.H."/>
            <person name="Jing Y."/>
            <person name="Jocker A."/>
            <person name="Kenton S.M."/>
            <person name="Kim D.J."/>
            <person name="Klee K."/>
            <person name="Lai H."/>
            <person name="Lang C."/>
            <person name="Lin S."/>
            <person name="Macmil S.L."/>
            <person name="Magdelenat G."/>
            <person name="Matthews L."/>
            <person name="McCorrison J."/>
            <person name="Monaghan E.L."/>
            <person name="Mun J.H."/>
            <person name="Najar F.Z."/>
            <person name="Nicholson C."/>
            <person name="Noirot C."/>
            <person name="O'Bleness M."/>
            <person name="Paule C.R."/>
            <person name="Poulain J."/>
            <person name="Prion F."/>
            <person name="Qin B."/>
            <person name="Qu C."/>
            <person name="Retzel E.F."/>
            <person name="Riddle C."/>
            <person name="Sallet E."/>
            <person name="Samain S."/>
            <person name="Samson N."/>
            <person name="Sanders I."/>
            <person name="Saurat O."/>
            <person name="Scarpelli C."/>
            <person name="Schiex T."/>
            <person name="Segurens B."/>
            <person name="Severin A.J."/>
            <person name="Sherrier D.J."/>
            <person name="Shi R."/>
            <person name="Sims S."/>
            <person name="Singer S.R."/>
            <person name="Sinharoy S."/>
            <person name="Sterck L."/>
            <person name="Viollet A."/>
            <person name="Wang B.B."/>
            <person name="Wang K."/>
            <person name="Wang M."/>
            <person name="Wang X."/>
            <person name="Warfsmann J."/>
            <person name="Weissenbach J."/>
            <person name="White D.D."/>
            <person name="White J.D."/>
            <person name="Wiley G.B."/>
            <person name="Wincker P."/>
            <person name="Xing Y."/>
            <person name="Yang L."/>
            <person name="Yao Z."/>
            <person name="Ying F."/>
            <person name="Zhai J."/>
            <person name="Zhou L."/>
            <person name="Zuber A."/>
            <person name="Denarie J."/>
            <person name="Dixon R.A."/>
            <person name="May G.D."/>
            <person name="Schwartz D.C."/>
            <person name="Rogers J."/>
            <person name="Quetier F."/>
            <person name="Town C.D."/>
            <person name="Roe B.A."/>
        </authorList>
    </citation>
    <scope>NUCLEOTIDE SEQUENCE [LARGE SCALE GENOMIC DNA]</scope>
    <source>
        <strain evidence="8">A17</strain>
        <strain evidence="10 11">cv. Jemalong A17</strain>
    </source>
</reference>
<dbReference type="KEGG" id="mtr:25483710"/>
<dbReference type="InterPro" id="IPR044839">
    <property type="entry name" value="NDR1-like"/>
</dbReference>
<dbReference type="Proteomes" id="UP000265566">
    <property type="component" value="Chromosome 1"/>
</dbReference>
<comment type="subcellular location">
    <subcellularLocation>
        <location evidence="1">Membrane</location>
        <topology evidence="1">Single-pass membrane protein</topology>
    </subcellularLocation>
</comment>
<dbReference type="EMBL" id="PSQE01000001">
    <property type="protein sequence ID" value="RHN79450.1"/>
    <property type="molecule type" value="Genomic_DNA"/>
</dbReference>
<evidence type="ECO:0000256" key="6">
    <source>
        <dbReference type="SAM" id="Phobius"/>
    </source>
</evidence>
<dbReference type="PANTHER" id="PTHR31415:SF61">
    <property type="entry name" value="LATE EMBRYOGENESIS ABUNDANT PROTEIN"/>
    <property type="match status" value="1"/>
</dbReference>
<feature type="region of interest" description="Disordered" evidence="5">
    <location>
        <begin position="1"/>
        <end position="23"/>
    </location>
</feature>
<dbReference type="Pfam" id="PF03168">
    <property type="entry name" value="LEA_2"/>
    <property type="match status" value="1"/>
</dbReference>
<protein>
    <submittedName>
        <fullName evidence="8 9">Late embryogenesis abundant protein</fullName>
    </submittedName>
</protein>
<dbReference type="GO" id="GO:0009506">
    <property type="term" value="C:plasmodesma"/>
    <property type="evidence" value="ECO:0000318"/>
    <property type="project" value="GO_Central"/>
</dbReference>
<dbReference type="EMBL" id="CM001217">
    <property type="protein sequence ID" value="KEH41904.1"/>
    <property type="molecule type" value="Genomic_DNA"/>
</dbReference>
<organism evidence="8 11">
    <name type="scientific">Medicago truncatula</name>
    <name type="common">Barrel medic</name>
    <name type="synonym">Medicago tribuloides</name>
    <dbReference type="NCBI Taxonomy" id="3880"/>
    <lineage>
        <taxon>Eukaryota</taxon>
        <taxon>Viridiplantae</taxon>
        <taxon>Streptophyta</taxon>
        <taxon>Embryophyta</taxon>
        <taxon>Tracheophyta</taxon>
        <taxon>Spermatophyta</taxon>
        <taxon>Magnoliopsida</taxon>
        <taxon>eudicotyledons</taxon>
        <taxon>Gunneridae</taxon>
        <taxon>Pentapetalae</taxon>
        <taxon>rosids</taxon>
        <taxon>fabids</taxon>
        <taxon>Fabales</taxon>
        <taxon>Fabaceae</taxon>
        <taxon>Papilionoideae</taxon>
        <taxon>50 kb inversion clade</taxon>
        <taxon>NPAAA clade</taxon>
        <taxon>Hologalegina</taxon>
        <taxon>IRL clade</taxon>
        <taxon>Trifolieae</taxon>
        <taxon>Medicago</taxon>
    </lineage>
</organism>
<dbReference type="Gramene" id="rna3241">
    <property type="protein sequence ID" value="RHN79450.1"/>
    <property type="gene ID" value="gene3241"/>
</dbReference>
<evidence type="ECO:0000256" key="3">
    <source>
        <dbReference type="ARBA" id="ARBA00022989"/>
    </source>
</evidence>
<reference evidence="8 11" key="2">
    <citation type="journal article" date="2014" name="BMC Genomics">
        <title>An improved genome release (version Mt4.0) for the model legume Medicago truncatula.</title>
        <authorList>
            <person name="Tang H."/>
            <person name="Krishnakumar V."/>
            <person name="Bidwell S."/>
            <person name="Rosen B."/>
            <person name="Chan A."/>
            <person name="Zhou S."/>
            <person name="Gentzbittel L."/>
            <person name="Childs K.L."/>
            <person name="Yandell M."/>
            <person name="Gundlach H."/>
            <person name="Mayer K.F."/>
            <person name="Schwartz D.C."/>
            <person name="Town C.D."/>
        </authorList>
    </citation>
    <scope>GENOME REANNOTATION</scope>
    <source>
        <strain evidence="8">A17</strain>
        <strain evidence="10 11">cv. Jemalong A17</strain>
    </source>
</reference>
<keyword evidence="11" id="KW-1185">Reference proteome</keyword>
<reference evidence="10" key="3">
    <citation type="submission" date="2015-04" db="UniProtKB">
        <authorList>
            <consortium name="EnsemblPlants"/>
        </authorList>
    </citation>
    <scope>IDENTIFICATION</scope>
    <source>
        <strain evidence="10">cv. Jemalong A17</strain>
    </source>
</reference>
<evidence type="ECO:0000313" key="8">
    <source>
        <dbReference type="EMBL" id="KEH41904.1"/>
    </source>
</evidence>
<proteinExistence type="predicted"/>
<evidence type="ECO:0000256" key="5">
    <source>
        <dbReference type="SAM" id="MobiDB-lite"/>
    </source>
</evidence>
<evidence type="ECO:0000259" key="7">
    <source>
        <dbReference type="Pfam" id="PF03168"/>
    </source>
</evidence>
<dbReference type="STRING" id="3880.A0A072VIS6"/>
<dbReference type="ExpressionAtlas" id="A0A072VIS6">
    <property type="expression patterns" value="differential"/>
</dbReference>
<evidence type="ECO:0000313" key="11">
    <source>
        <dbReference type="Proteomes" id="UP000002051"/>
    </source>
</evidence>
<evidence type="ECO:0000313" key="10">
    <source>
        <dbReference type="EnsemblPlants" id="KEH41904"/>
    </source>
</evidence>
<evidence type="ECO:0000313" key="9">
    <source>
        <dbReference type="EMBL" id="RHN79450.1"/>
    </source>
</evidence>
<dbReference type="GO" id="GO:0005886">
    <property type="term" value="C:plasma membrane"/>
    <property type="evidence" value="ECO:0000318"/>
    <property type="project" value="GO_Central"/>
</dbReference>
<dbReference type="HOGENOM" id="CLU_051752_2_0_1"/>
<feature type="transmembrane region" description="Helical" evidence="6">
    <location>
        <begin position="53"/>
        <end position="79"/>
    </location>
</feature>
<name>A0A072VIS6_MEDTR</name>
<dbReference type="GO" id="GO:0098542">
    <property type="term" value="P:defense response to other organism"/>
    <property type="evidence" value="ECO:0007669"/>
    <property type="project" value="InterPro"/>
</dbReference>
<evidence type="ECO:0000256" key="2">
    <source>
        <dbReference type="ARBA" id="ARBA00022692"/>
    </source>
</evidence>
<dbReference type="PANTHER" id="PTHR31415">
    <property type="entry name" value="OS05G0367900 PROTEIN"/>
    <property type="match status" value="1"/>
</dbReference>
<dbReference type="AlphaFoldDB" id="A0A072VIS6"/>
<keyword evidence="2 6" id="KW-0812">Transmembrane</keyword>
<feature type="domain" description="Late embryogenesis abundant protein LEA-2 subgroup" evidence="7">
    <location>
        <begin position="112"/>
        <end position="200"/>
    </location>
</feature>
<sequence>MAGNQLNGAYYGPSIPPPPQPKPRRHRNDDGCGICSCLCGCVRGCCGCIFNCILGLICKIITTIIVIIVILGFIFWLIVRPNVVKFTVNDATLTQFNFNETNTLHYDLALNVTVRNPNRRVGIYYDTIETMAFYKDVQFANQTLGRFFQHHKNTSFLNPVFKDKQVVILNEDQNKEFDKEKIDGVYGIDFKMLIEMRFKFGWFKIGHAKPKVRCDLKVPLKSHNGSSSLGNVFQATECDWDYKWRLWH</sequence>
<dbReference type="EnsemblPlants" id="KEH41904">
    <property type="protein sequence ID" value="KEH41904"/>
    <property type="gene ID" value="MTR_1g057270"/>
</dbReference>
<dbReference type="Proteomes" id="UP000002051">
    <property type="component" value="Unassembled WGS sequence"/>
</dbReference>
<keyword evidence="3 6" id="KW-1133">Transmembrane helix</keyword>
<gene>
    <name evidence="10" type="primary">25483710</name>
    <name evidence="8" type="ordered locus">MTR_1g057270</name>
    <name evidence="9" type="ORF">MtrunA17_Chr1g0177471</name>
</gene>
<dbReference type="OrthoDB" id="1889094at2759"/>
<evidence type="ECO:0000256" key="4">
    <source>
        <dbReference type="ARBA" id="ARBA00023136"/>
    </source>
</evidence>
<dbReference type="InterPro" id="IPR004864">
    <property type="entry name" value="LEA_2"/>
</dbReference>
<evidence type="ECO:0000256" key="1">
    <source>
        <dbReference type="ARBA" id="ARBA00004167"/>
    </source>
</evidence>
<reference evidence="9" key="4">
    <citation type="journal article" date="2018" name="Nat. Plants">
        <title>Whole-genome landscape of Medicago truncatula symbiotic genes.</title>
        <authorList>
            <person name="Pecrix Y."/>
            <person name="Gamas P."/>
            <person name="Carrere S."/>
        </authorList>
    </citation>
    <scope>NUCLEOTIDE SEQUENCE</scope>
    <source>
        <tissue evidence="9">Leaves</tissue>
    </source>
</reference>